<dbReference type="PANTHER" id="PTHR35703:SF2">
    <property type="entry name" value="HEME OXYGENASE 1, CHLOROPLASTIC-RELATED"/>
    <property type="match status" value="1"/>
</dbReference>
<dbReference type="EC" id="1.14.14.18" evidence="3"/>
<comment type="similarity">
    <text evidence="2">Belongs to the heme oxygenase family.</text>
</comment>
<evidence type="ECO:0000256" key="9">
    <source>
        <dbReference type="ARBA" id="ARBA00022946"/>
    </source>
</evidence>
<evidence type="ECO:0000256" key="11">
    <source>
        <dbReference type="ARBA" id="ARBA00023004"/>
    </source>
</evidence>
<dbReference type="Proteomes" id="UP000660262">
    <property type="component" value="Unassembled WGS sequence"/>
</dbReference>
<evidence type="ECO:0000256" key="3">
    <source>
        <dbReference type="ARBA" id="ARBA00012360"/>
    </source>
</evidence>
<reference evidence="13" key="1">
    <citation type="submission" date="2020-10" db="EMBL/GenBank/DDBJ databases">
        <title>Unveiling of a novel bifunctional photoreceptor, Dualchrome1, isolated from a cosmopolitan green alga.</title>
        <authorList>
            <person name="Suzuki S."/>
            <person name="Kawachi M."/>
        </authorList>
    </citation>
    <scope>NUCLEOTIDE SEQUENCE</scope>
    <source>
        <strain evidence="13">NIES 2893</strain>
    </source>
</reference>
<accession>A0A830H338</accession>
<dbReference type="PANTHER" id="PTHR35703">
    <property type="entry name" value="HEME OXYGENASE 1, CHLOROPLASTIC-RELATED"/>
    <property type="match status" value="1"/>
</dbReference>
<feature type="compositionally biased region" description="Basic and acidic residues" evidence="12">
    <location>
        <begin position="58"/>
        <end position="77"/>
    </location>
</feature>
<organism evidence="13 14">
    <name type="scientific">Pycnococcus provasolii</name>
    <dbReference type="NCBI Taxonomy" id="41880"/>
    <lineage>
        <taxon>Eukaryota</taxon>
        <taxon>Viridiplantae</taxon>
        <taxon>Chlorophyta</taxon>
        <taxon>Pseudoscourfieldiophyceae</taxon>
        <taxon>Pseudoscourfieldiales</taxon>
        <taxon>Pycnococcaceae</taxon>
        <taxon>Pycnococcus</taxon>
    </lineage>
</organism>
<dbReference type="OrthoDB" id="652091at2759"/>
<dbReference type="GO" id="GO:0009507">
    <property type="term" value="C:chloroplast"/>
    <property type="evidence" value="ECO:0007669"/>
    <property type="project" value="UniProtKB-SubCell"/>
</dbReference>
<dbReference type="AlphaFoldDB" id="A0A830H338"/>
<keyword evidence="9" id="KW-0809">Transit peptide</keyword>
<dbReference type="Pfam" id="PF01126">
    <property type="entry name" value="Heme_oxygenase"/>
    <property type="match status" value="1"/>
</dbReference>
<evidence type="ECO:0000256" key="12">
    <source>
        <dbReference type="SAM" id="MobiDB-lite"/>
    </source>
</evidence>
<evidence type="ECO:0000256" key="7">
    <source>
        <dbReference type="ARBA" id="ARBA00022640"/>
    </source>
</evidence>
<proteinExistence type="inferred from homology"/>
<dbReference type="GO" id="GO:0006788">
    <property type="term" value="P:heme oxidation"/>
    <property type="evidence" value="ECO:0007669"/>
    <property type="project" value="InterPro"/>
</dbReference>
<evidence type="ECO:0000313" key="13">
    <source>
        <dbReference type="EMBL" id="GHP01515.1"/>
    </source>
</evidence>
<evidence type="ECO:0000256" key="2">
    <source>
        <dbReference type="ARBA" id="ARBA00006134"/>
    </source>
</evidence>
<evidence type="ECO:0000256" key="8">
    <source>
        <dbReference type="ARBA" id="ARBA00022723"/>
    </source>
</evidence>
<dbReference type="CDD" id="cd19165">
    <property type="entry name" value="HemeO"/>
    <property type="match status" value="1"/>
</dbReference>
<dbReference type="GO" id="GO:0046872">
    <property type="term" value="F:metal ion binding"/>
    <property type="evidence" value="ECO:0007669"/>
    <property type="project" value="UniProtKB-KW"/>
</dbReference>
<comment type="subcellular location">
    <subcellularLocation>
        <location evidence="1">Plastid</location>
        <location evidence="1">Chloroplast</location>
    </subcellularLocation>
</comment>
<comment type="caution">
    <text evidence="13">The sequence shown here is derived from an EMBL/GenBank/DDBJ whole genome shotgun (WGS) entry which is preliminary data.</text>
</comment>
<evidence type="ECO:0000256" key="10">
    <source>
        <dbReference type="ARBA" id="ARBA00023002"/>
    </source>
</evidence>
<feature type="compositionally biased region" description="Low complexity" evidence="12">
    <location>
        <begin position="1"/>
        <end position="24"/>
    </location>
</feature>
<keyword evidence="10" id="KW-0560">Oxidoreductase</keyword>
<evidence type="ECO:0000256" key="5">
    <source>
        <dbReference type="ARBA" id="ARBA00022531"/>
    </source>
</evidence>
<keyword evidence="5" id="KW-0602">Photosynthesis</keyword>
<dbReference type="Gene3D" id="1.20.910.10">
    <property type="entry name" value="Heme oxygenase-like"/>
    <property type="match status" value="1"/>
</dbReference>
<keyword evidence="14" id="KW-1185">Reference proteome</keyword>
<feature type="compositionally biased region" description="Basic and acidic residues" evidence="12">
    <location>
        <begin position="84"/>
        <end position="103"/>
    </location>
</feature>
<dbReference type="GO" id="GO:0015979">
    <property type="term" value="P:photosynthesis"/>
    <property type="evidence" value="ECO:0007669"/>
    <property type="project" value="UniProtKB-KW"/>
</dbReference>
<keyword evidence="6" id="KW-0349">Heme</keyword>
<evidence type="ECO:0000256" key="4">
    <source>
        <dbReference type="ARBA" id="ARBA00022528"/>
    </source>
</evidence>
<protein>
    <recommendedName>
        <fullName evidence="3">heme oxygenase (biliverdin-producing)</fullName>
        <ecNumber evidence="3">1.14.14.18</ecNumber>
    </recommendedName>
</protein>
<gene>
    <name evidence="13" type="ORF">PPROV_000027100</name>
</gene>
<keyword evidence="8" id="KW-0479">Metal-binding</keyword>
<feature type="region of interest" description="Disordered" evidence="12">
    <location>
        <begin position="1"/>
        <end position="103"/>
    </location>
</feature>
<dbReference type="InterPro" id="IPR016053">
    <property type="entry name" value="Haem_Oase-like"/>
</dbReference>
<dbReference type="InterPro" id="IPR002051">
    <property type="entry name" value="Haem_Oase"/>
</dbReference>
<keyword evidence="4" id="KW-0150">Chloroplast</keyword>
<dbReference type="EMBL" id="BNJQ01000001">
    <property type="protein sequence ID" value="GHP01515.1"/>
    <property type="molecule type" value="Genomic_DNA"/>
</dbReference>
<dbReference type="GO" id="GO:0004392">
    <property type="term" value="F:heme oxygenase (decyclizing) activity"/>
    <property type="evidence" value="ECO:0007669"/>
    <property type="project" value="UniProtKB-EC"/>
</dbReference>
<name>A0A830H338_9CHLO</name>
<sequence>MSASMSMSMSSSRRSSFVRSSSSSSRRRGLSRSERSWISRSSTSSTTGSSTGEPGTLEEPKARPRPGEKKGFVEEMRIVAMKLHTREQAPKEGQAEMPKERPKFAPTRDGYLAFLSESKEVYDTMETIMANADADSAFARFQGTGLERGDVLARDIDAMMSKYDLAEYEPSEDGPGRTYAKLLRELAEKDPPAFICHYYNVYFAHTAGGRMIGKMVSDKCLEGETLAFYQYPAADGGEQTDEEEKERMKELLGDVKATIDDVATGWTRDEKDHCLEETSKSFEYSGKLLKCIMTTSS</sequence>
<dbReference type="InterPro" id="IPR016084">
    <property type="entry name" value="Haem_Oase-like_multi-hlx"/>
</dbReference>
<dbReference type="SUPFAM" id="SSF48613">
    <property type="entry name" value="Heme oxygenase-like"/>
    <property type="match status" value="1"/>
</dbReference>
<feature type="compositionally biased region" description="Low complexity" evidence="12">
    <location>
        <begin position="38"/>
        <end position="57"/>
    </location>
</feature>
<dbReference type="InterPro" id="IPR016951">
    <property type="entry name" value="Haem_Oase_decyc_pln"/>
</dbReference>
<keyword evidence="7" id="KW-0934">Plastid</keyword>
<evidence type="ECO:0000256" key="1">
    <source>
        <dbReference type="ARBA" id="ARBA00004229"/>
    </source>
</evidence>
<evidence type="ECO:0000313" key="14">
    <source>
        <dbReference type="Proteomes" id="UP000660262"/>
    </source>
</evidence>
<keyword evidence="11" id="KW-0408">Iron</keyword>
<evidence type="ECO:0000256" key="6">
    <source>
        <dbReference type="ARBA" id="ARBA00022617"/>
    </source>
</evidence>